<feature type="transmembrane region" description="Helical" evidence="2">
    <location>
        <begin position="187"/>
        <end position="210"/>
    </location>
</feature>
<keyword evidence="2" id="KW-0812">Transmembrane</keyword>
<evidence type="ECO:0000313" key="4">
    <source>
        <dbReference type="EMBL" id="KAK9834679.1"/>
    </source>
</evidence>
<evidence type="ECO:0000313" key="5">
    <source>
        <dbReference type="Proteomes" id="UP001438707"/>
    </source>
</evidence>
<name>A0AAW1RLK4_9CHLO</name>
<protein>
    <recommendedName>
        <fullName evidence="3">DUF1206 domain-containing protein</fullName>
    </recommendedName>
</protein>
<evidence type="ECO:0000256" key="2">
    <source>
        <dbReference type="SAM" id="Phobius"/>
    </source>
</evidence>
<feature type="region of interest" description="Disordered" evidence="1">
    <location>
        <begin position="402"/>
        <end position="470"/>
    </location>
</feature>
<feature type="transmembrane region" description="Helical" evidence="2">
    <location>
        <begin position="279"/>
        <end position="301"/>
    </location>
</feature>
<feature type="region of interest" description="Disordered" evidence="1">
    <location>
        <begin position="1"/>
        <end position="52"/>
    </location>
</feature>
<dbReference type="Pfam" id="PF06724">
    <property type="entry name" value="DUF1206"/>
    <property type="match status" value="2"/>
</dbReference>
<feature type="compositionally biased region" description="Low complexity" evidence="1">
    <location>
        <begin position="11"/>
        <end position="28"/>
    </location>
</feature>
<sequence length="470" mass="50972">MVVHATGSPLSQQQESPFEGSPSPSPSSQEKDIAVHVEDPPKDLTETVGGRTANGVAADTRAMPADAALRKPCWRDPFGWVLRPRSISRHQRIVLILFGRVGWCAKAIIYSIIGGLCCKSAVEGRNGTASASPQGAFILIGNNDVGVPLLVVIAVMLALYAGWRFWEGIIGAGTDAEVGRAVNFFRYRLSPIVSGGVYLAYMAYILSLLAKNRLERLNADGNQSFPNSWRNSHAGKFGLVMIGIAFLCAFAAQIEMIFTPAFHRELRPNLPAFWRWLSIISGHIGFSGRAGTFLLVAILFFRTIDIDTGNETTIANALYQLQGNPGGRFALFLLGWGLIMYGLYATMCGLYVRDFPTRPRSSNPIAPLEHARHFWNKRRQRKLDEKTAIMKQTLGLQMGGNAAQANSHANGHAVPNGGTNDVTTAWAPPPAQPTFDRPTFGSPQQPSVGGLDAGYPPSRVYVPPGGITQV</sequence>
<reference evidence="4 5" key="1">
    <citation type="journal article" date="2024" name="Nat. Commun.">
        <title>Phylogenomics reveals the evolutionary origins of lichenization in chlorophyte algae.</title>
        <authorList>
            <person name="Puginier C."/>
            <person name="Libourel C."/>
            <person name="Otte J."/>
            <person name="Skaloud P."/>
            <person name="Haon M."/>
            <person name="Grisel S."/>
            <person name="Petersen M."/>
            <person name="Berrin J.G."/>
            <person name="Delaux P.M."/>
            <person name="Dal Grande F."/>
            <person name="Keller J."/>
        </authorList>
    </citation>
    <scope>NUCLEOTIDE SEQUENCE [LARGE SCALE GENOMIC DNA]</scope>
    <source>
        <strain evidence="4 5">SAG 2145</strain>
    </source>
</reference>
<keyword evidence="2" id="KW-0472">Membrane</keyword>
<feature type="compositionally biased region" description="Basic and acidic residues" evidence="1">
    <location>
        <begin position="29"/>
        <end position="45"/>
    </location>
</feature>
<evidence type="ECO:0000259" key="3">
    <source>
        <dbReference type="Pfam" id="PF06724"/>
    </source>
</evidence>
<evidence type="ECO:0000256" key="1">
    <source>
        <dbReference type="SAM" id="MobiDB-lite"/>
    </source>
</evidence>
<dbReference type="Proteomes" id="UP001438707">
    <property type="component" value="Unassembled WGS sequence"/>
</dbReference>
<feature type="domain" description="DUF1206" evidence="3">
    <location>
        <begin position="284"/>
        <end position="350"/>
    </location>
</feature>
<dbReference type="InterPro" id="IPR009597">
    <property type="entry name" value="DUF1206"/>
</dbReference>
<proteinExistence type="predicted"/>
<feature type="transmembrane region" description="Helical" evidence="2">
    <location>
        <begin position="329"/>
        <end position="352"/>
    </location>
</feature>
<dbReference type="AlphaFoldDB" id="A0AAW1RLK4"/>
<keyword evidence="5" id="KW-1185">Reference proteome</keyword>
<keyword evidence="2" id="KW-1133">Transmembrane helix</keyword>
<feature type="transmembrane region" description="Helical" evidence="2">
    <location>
        <begin position="237"/>
        <end position="258"/>
    </location>
</feature>
<accession>A0AAW1RLK4</accession>
<organism evidence="4 5">
    <name type="scientific">Apatococcus lobatus</name>
    <dbReference type="NCBI Taxonomy" id="904363"/>
    <lineage>
        <taxon>Eukaryota</taxon>
        <taxon>Viridiplantae</taxon>
        <taxon>Chlorophyta</taxon>
        <taxon>core chlorophytes</taxon>
        <taxon>Trebouxiophyceae</taxon>
        <taxon>Chlorellales</taxon>
        <taxon>Chlorellaceae</taxon>
        <taxon>Apatococcus</taxon>
    </lineage>
</organism>
<gene>
    <name evidence="4" type="ORF">WJX74_007418</name>
</gene>
<feature type="transmembrane region" description="Helical" evidence="2">
    <location>
        <begin position="145"/>
        <end position="166"/>
    </location>
</feature>
<feature type="domain" description="DUF1206" evidence="3">
    <location>
        <begin position="101"/>
        <end position="170"/>
    </location>
</feature>
<dbReference type="EMBL" id="JALJOS010000009">
    <property type="protein sequence ID" value="KAK9834679.1"/>
    <property type="molecule type" value="Genomic_DNA"/>
</dbReference>
<comment type="caution">
    <text evidence="4">The sequence shown here is derived from an EMBL/GenBank/DDBJ whole genome shotgun (WGS) entry which is preliminary data.</text>
</comment>